<reference evidence="1" key="1">
    <citation type="journal article" date="2023" name="Int. J. Syst. Evol. Microbiol.">
        <title>Streptomyces meridianus sp. nov. isolated from brackish water of the Tagus estuary in Alcochete, Portugal.</title>
        <authorList>
            <person name="Santos J.D.N."/>
            <person name="Klimek D."/>
            <person name="Calusinska M."/>
            <person name="Lobo Da Cunha A."/>
            <person name="Catita J."/>
            <person name="Goncalves H."/>
            <person name="Gonzalez I."/>
            <person name="Reyes F."/>
            <person name="Lage O.M."/>
        </authorList>
    </citation>
    <scope>NUCLEOTIDE SEQUENCE</scope>
    <source>
        <strain evidence="1">MTZ3.1</strain>
    </source>
</reference>
<dbReference type="Gene3D" id="3.40.50.10330">
    <property type="entry name" value="Probable inorganic polyphosphate/atp-NAD kinase, domain 1"/>
    <property type="match status" value="1"/>
</dbReference>
<protein>
    <submittedName>
        <fullName evidence="1">Diacylglycerol kinase</fullName>
    </submittedName>
</protein>
<gene>
    <name evidence="1" type="ORF">M1E25_10335</name>
</gene>
<keyword evidence="1" id="KW-0808">Transferase</keyword>
<evidence type="ECO:0000313" key="1">
    <source>
        <dbReference type="EMBL" id="MCM2577748.1"/>
    </source>
</evidence>
<proteinExistence type="predicted"/>
<keyword evidence="2" id="KW-1185">Reference proteome</keyword>
<dbReference type="EMBL" id="JAMQGM010000021">
    <property type="protein sequence ID" value="MCM2577748.1"/>
    <property type="molecule type" value="Genomic_DNA"/>
</dbReference>
<keyword evidence="1" id="KW-0418">Kinase</keyword>
<accession>A0ABT0X5D2</accession>
<comment type="caution">
    <text evidence="1">The sequence shown here is derived from an EMBL/GenBank/DDBJ whole genome shotgun (WGS) entry which is preliminary data.</text>
</comment>
<dbReference type="GO" id="GO:0016301">
    <property type="term" value="F:kinase activity"/>
    <property type="evidence" value="ECO:0007669"/>
    <property type="project" value="UniProtKB-KW"/>
</dbReference>
<name>A0ABT0X5D2_9ACTN</name>
<dbReference type="InterPro" id="IPR017438">
    <property type="entry name" value="ATP-NAD_kinase_N"/>
</dbReference>
<dbReference type="RefSeq" id="WP_251413009.1">
    <property type="nucleotide sequence ID" value="NZ_JAMQGM010000021.1"/>
</dbReference>
<dbReference type="Proteomes" id="UP001167160">
    <property type="component" value="Unassembled WGS sequence"/>
</dbReference>
<sequence>MSAQRHGHPPADPVRESPLLVVIDPNARRTDGESVRIAKDVLCAGASAKICLPENARDLARAVGRRGRRRPVVVGDDSAFLRVVNLLYRERALADAVLSMVPVGADAASVSVARGLGVPTDTVDASRAVLDGTEQRIDLLVDESDGVVLGDLRIPASSRGADSQGHGPLGVWDCYRSLMRSLTVGKPSGRADAPPQILGDEAHPGHRLRVEADGVVLADLDRPVQQVRVSADGGFAEVVVRESGEGASGVRTLARRVTVSGADFRYRADALVGGPVRTRTWTVQPGACRLTLPRG</sequence>
<dbReference type="InterPro" id="IPR016064">
    <property type="entry name" value="NAD/diacylglycerol_kinase_sf"/>
</dbReference>
<dbReference type="SUPFAM" id="SSF111331">
    <property type="entry name" value="NAD kinase/diacylglycerol kinase-like"/>
    <property type="match status" value="1"/>
</dbReference>
<organism evidence="1 2">
    <name type="scientific">Streptomyces meridianus</name>
    <dbReference type="NCBI Taxonomy" id="2938945"/>
    <lineage>
        <taxon>Bacteria</taxon>
        <taxon>Bacillati</taxon>
        <taxon>Actinomycetota</taxon>
        <taxon>Actinomycetes</taxon>
        <taxon>Kitasatosporales</taxon>
        <taxon>Streptomycetaceae</taxon>
        <taxon>Streptomyces</taxon>
    </lineage>
</organism>
<evidence type="ECO:0000313" key="2">
    <source>
        <dbReference type="Proteomes" id="UP001167160"/>
    </source>
</evidence>